<sequence>MRDPAVMFRLPGHVLANLDALAKRLDISVNLVAKLIVVREIMHIPAMLEEHDKQLANMHQFLREMAFRNEEFLGEDGDRRTEAAEAVMAKLDEVMRAVDSIRDAAFVRPSAYIEDLIKQHDERPVQESLGV</sequence>
<name>A0A2J0YU75_RHIML</name>
<dbReference type="AlphaFoldDB" id="A0A2J0YU75"/>
<organism evidence="1 2">
    <name type="scientific">Rhizobium meliloti</name>
    <name type="common">Ensifer meliloti</name>
    <name type="synonym">Sinorhizobium meliloti</name>
    <dbReference type="NCBI Taxonomy" id="382"/>
    <lineage>
        <taxon>Bacteria</taxon>
        <taxon>Pseudomonadati</taxon>
        <taxon>Pseudomonadota</taxon>
        <taxon>Alphaproteobacteria</taxon>
        <taxon>Hyphomicrobiales</taxon>
        <taxon>Rhizobiaceae</taxon>
        <taxon>Sinorhizobium/Ensifer group</taxon>
        <taxon>Sinorhizobium</taxon>
    </lineage>
</organism>
<evidence type="ECO:0000313" key="1">
    <source>
        <dbReference type="EMBL" id="PJR10245.1"/>
    </source>
</evidence>
<evidence type="ECO:0000313" key="2">
    <source>
        <dbReference type="Proteomes" id="UP000231987"/>
    </source>
</evidence>
<proteinExistence type="predicted"/>
<reference evidence="1 2" key="1">
    <citation type="submission" date="2017-06" db="EMBL/GenBank/DDBJ databases">
        <title>Ensifer strains isolated from leguminous trees and herbs display diverse denitrification phenotypes with some acting as strong N2O sinks.</title>
        <authorList>
            <person name="Woliy K."/>
            <person name="Mania D."/>
            <person name="Bakken L.R."/>
            <person name="Frostegard A."/>
        </authorList>
    </citation>
    <scope>NUCLEOTIDE SEQUENCE [LARGE SCALE GENOMIC DNA]</scope>
    <source>
        <strain evidence="1 2">AC50a</strain>
    </source>
</reference>
<gene>
    <name evidence="1" type="ORF">CEJ86_29875</name>
</gene>
<dbReference type="EMBL" id="NJGD01000025">
    <property type="protein sequence ID" value="PJR10245.1"/>
    <property type="molecule type" value="Genomic_DNA"/>
</dbReference>
<dbReference type="Proteomes" id="UP000231987">
    <property type="component" value="Unassembled WGS sequence"/>
</dbReference>
<protein>
    <submittedName>
        <fullName evidence="1">Uncharacterized protein</fullName>
    </submittedName>
</protein>
<accession>A0A2J0YU75</accession>
<comment type="caution">
    <text evidence="1">The sequence shown here is derived from an EMBL/GenBank/DDBJ whole genome shotgun (WGS) entry which is preliminary data.</text>
</comment>